<dbReference type="PANTHER" id="PTHR31642">
    <property type="entry name" value="TRICHOTHECENE 3-O-ACETYLTRANSFERASE"/>
    <property type="match status" value="1"/>
</dbReference>
<evidence type="ECO:0000256" key="1">
    <source>
        <dbReference type="ARBA" id="ARBA00009861"/>
    </source>
</evidence>
<dbReference type="InterPro" id="IPR023213">
    <property type="entry name" value="CAT-like_dom_sf"/>
</dbReference>
<dbReference type="Pfam" id="PF02458">
    <property type="entry name" value="Transferase"/>
    <property type="match status" value="1"/>
</dbReference>
<dbReference type="Proteomes" id="UP000822688">
    <property type="component" value="Chromosome 4"/>
</dbReference>
<evidence type="ECO:0000313" key="3">
    <source>
        <dbReference type="Proteomes" id="UP000822688"/>
    </source>
</evidence>
<sequence length="517" mass="56270">MGSLGPGNSEEQVTDIYDGGLHNLADRLHGRILENTNTCFVKPSTATPTEKEWLPLCNFDYLWMTYYTPLICTFTLTDQIHHFGSASGAVQHLKDSLAEALVLFYPLAGRVLTKDGPPRIHCSDAGAVFTEASIDADMAELRTDDFLPLPLLSGLVAAGLGDYPVLPEMPAGLPALIIQVTHFKCGGIALAANWSHGAADGHSGLHFMKSWSELARGAQVSLLPDHRRDLVKPRDPPVPTELVKAVAVSPDAQVTASKTVAGKDQVIKISVENSPVPMSKADILGSTLEARTEAKLTRVTTKILEFTKDEISQMRKAATDHCNPSTHFTRADCMFTHLWRTIVRSRNLPSTARVRLWILVEGRKKLSLPVGYFGNVIGRIPVITTVNELLNGPFSETAALIHSGIASITTEWFQGFVDWVQTREPGQYQLAAEELGPGADCSISHLVWFPFYDLDFGFGTPTCSMPNALHAPSHADVGSAFVSPSSHGADRMVVMTNLESRAVRRFISMAHDIPAAQ</sequence>
<organism evidence="2 3">
    <name type="scientific">Ceratodon purpureus</name>
    <name type="common">Fire moss</name>
    <name type="synonym">Dicranum purpureum</name>
    <dbReference type="NCBI Taxonomy" id="3225"/>
    <lineage>
        <taxon>Eukaryota</taxon>
        <taxon>Viridiplantae</taxon>
        <taxon>Streptophyta</taxon>
        <taxon>Embryophyta</taxon>
        <taxon>Bryophyta</taxon>
        <taxon>Bryophytina</taxon>
        <taxon>Bryopsida</taxon>
        <taxon>Dicranidae</taxon>
        <taxon>Pseudoditrichales</taxon>
        <taxon>Ditrichaceae</taxon>
        <taxon>Ceratodon</taxon>
    </lineage>
</organism>
<accession>A0A8T0I416</accession>
<comment type="caution">
    <text evidence="2">The sequence shown here is derived from an EMBL/GenBank/DDBJ whole genome shotgun (WGS) entry which is preliminary data.</text>
</comment>
<dbReference type="PANTHER" id="PTHR31642:SF160">
    <property type="entry name" value="HXXXD-TYPE ACYL-TRANSFERASE FAMILY PROTEIN"/>
    <property type="match status" value="1"/>
</dbReference>
<dbReference type="EMBL" id="CM026424">
    <property type="protein sequence ID" value="KAG0578270.1"/>
    <property type="molecule type" value="Genomic_DNA"/>
</dbReference>
<proteinExistence type="inferred from homology"/>
<gene>
    <name evidence="2" type="ORF">KC19_4G010500</name>
</gene>
<dbReference type="AlphaFoldDB" id="A0A8T0I416"/>
<protein>
    <submittedName>
        <fullName evidence="2">Uncharacterized protein</fullName>
    </submittedName>
</protein>
<name>A0A8T0I416_CERPU</name>
<reference evidence="2" key="1">
    <citation type="submission" date="2020-06" db="EMBL/GenBank/DDBJ databases">
        <title>WGS assembly of Ceratodon purpureus strain R40.</title>
        <authorList>
            <person name="Carey S.B."/>
            <person name="Jenkins J."/>
            <person name="Shu S."/>
            <person name="Lovell J.T."/>
            <person name="Sreedasyam A."/>
            <person name="Maumus F."/>
            <person name="Tiley G.P."/>
            <person name="Fernandez-Pozo N."/>
            <person name="Barry K."/>
            <person name="Chen C."/>
            <person name="Wang M."/>
            <person name="Lipzen A."/>
            <person name="Daum C."/>
            <person name="Saski C.A."/>
            <person name="Payton A.C."/>
            <person name="Mcbreen J.C."/>
            <person name="Conrad R.E."/>
            <person name="Kollar L.M."/>
            <person name="Olsson S."/>
            <person name="Huttunen S."/>
            <person name="Landis J.B."/>
            <person name="Wickett N.J."/>
            <person name="Johnson M.G."/>
            <person name="Rensing S.A."/>
            <person name="Grimwood J."/>
            <person name="Schmutz J."/>
            <person name="Mcdaniel S.F."/>
        </authorList>
    </citation>
    <scope>NUCLEOTIDE SEQUENCE</scope>
    <source>
        <strain evidence="2">R40</strain>
    </source>
</reference>
<keyword evidence="3" id="KW-1185">Reference proteome</keyword>
<comment type="similarity">
    <text evidence="1">Belongs to the plant acyltransferase family.</text>
</comment>
<dbReference type="InterPro" id="IPR050317">
    <property type="entry name" value="Plant_Fungal_Acyltransferase"/>
</dbReference>
<evidence type="ECO:0000313" key="2">
    <source>
        <dbReference type="EMBL" id="KAG0578270.1"/>
    </source>
</evidence>
<dbReference type="GO" id="GO:0016747">
    <property type="term" value="F:acyltransferase activity, transferring groups other than amino-acyl groups"/>
    <property type="evidence" value="ECO:0007669"/>
    <property type="project" value="TreeGrafter"/>
</dbReference>
<dbReference type="EMBL" id="CM026424">
    <property type="protein sequence ID" value="KAG0578271.1"/>
    <property type="molecule type" value="Genomic_DNA"/>
</dbReference>
<dbReference type="Gene3D" id="3.30.559.10">
    <property type="entry name" value="Chloramphenicol acetyltransferase-like domain"/>
    <property type="match status" value="2"/>
</dbReference>